<evidence type="ECO:0000313" key="1">
    <source>
        <dbReference type="EMBL" id="KJA26123.1"/>
    </source>
</evidence>
<dbReference type="AlphaFoldDB" id="A0A0D2MQ79"/>
<accession>A0A0D2MQ79</accession>
<evidence type="ECO:0000313" key="2">
    <source>
        <dbReference type="Proteomes" id="UP000054270"/>
    </source>
</evidence>
<dbReference type="OrthoDB" id="1937899at2759"/>
<name>A0A0D2MQ79_HYPSF</name>
<keyword evidence="2" id="KW-1185">Reference proteome</keyword>
<protein>
    <submittedName>
        <fullName evidence="1">Uncharacterized protein</fullName>
    </submittedName>
</protein>
<dbReference type="Proteomes" id="UP000054270">
    <property type="component" value="Unassembled WGS sequence"/>
</dbReference>
<gene>
    <name evidence="1" type="ORF">HYPSUDRAFT_64335</name>
</gene>
<reference evidence="2" key="1">
    <citation type="submission" date="2014-04" db="EMBL/GenBank/DDBJ databases">
        <title>Evolutionary Origins and Diversification of the Mycorrhizal Mutualists.</title>
        <authorList>
            <consortium name="DOE Joint Genome Institute"/>
            <consortium name="Mycorrhizal Genomics Consortium"/>
            <person name="Kohler A."/>
            <person name="Kuo A."/>
            <person name="Nagy L.G."/>
            <person name="Floudas D."/>
            <person name="Copeland A."/>
            <person name="Barry K.W."/>
            <person name="Cichocki N."/>
            <person name="Veneault-Fourrey C."/>
            <person name="LaButti K."/>
            <person name="Lindquist E.A."/>
            <person name="Lipzen A."/>
            <person name="Lundell T."/>
            <person name="Morin E."/>
            <person name="Murat C."/>
            <person name="Riley R."/>
            <person name="Ohm R."/>
            <person name="Sun H."/>
            <person name="Tunlid A."/>
            <person name="Henrissat B."/>
            <person name="Grigoriev I.V."/>
            <person name="Hibbett D.S."/>
            <person name="Martin F."/>
        </authorList>
    </citation>
    <scope>NUCLEOTIDE SEQUENCE [LARGE SCALE GENOMIC DNA]</scope>
    <source>
        <strain evidence="2">FD-334 SS-4</strain>
    </source>
</reference>
<organism evidence="1 2">
    <name type="scientific">Hypholoma sublateritium (strain FD-334 SS-4)</name>
    <dbReference type="NCBI Taxonomy" id="945553"/>
    <lineage>
        <taxon>Eukaryota</taxon>
        <taxon>Fungi</taxon>
        <taxon>Dikarya</taxon>
        <taxon>Basidiomycota</taxon>
        <taxon>Agaricomycotina</taxon>
        <taxon>Agaricomycetes</taxon>
        <taxon>Agaricomycetidae</taxon>
        <taxon>Agaricales</taxon>
        <taxon>Agaricineae</taxon>
        <taxon>Strophariaceae</taxon>
        <taxon>Hypholoma</taxon>
    </lineage>
</organism>
<proteinExistence type="predicted"/>
<dbReference type="EMBL" id="KN817529">
    <property type="protein sequence ID" value="KJA26123.1"/>
    <property type="molecule type" value="Genomic_DNA"/>
</dbReference>
<sequence length="191" mass="22001">MAEHCNCKWLCLRSHYTRTYFHRNGRIPSQNNTLYSYSVQQIPRLRFLLYSRRNCHWRLSPPLLLEALFISPPAPSDVSLLAYGHSTITHWRGQGREAHSLKTFSSCNPTFLLLDASELDTVSNSSTKTADLHPLYLIRDLNTGLLALRGLQIMEISSPLWAPVHFLAIQLSKRSFWRLPELELELQSTLP</sequence>
<dbReference type="STRING" id="945553.A0A0D2MQ79"/>